<reference evidence="6 7" key="1">
    <citation type="submission" date="2022-10" db="EMBL/GenBank/DDBJ databases">
        <title>Roseococcus glaciei nov., sp. nov., isolated from glacier.</title>
        <authorList>
            <person name="Liu Q."/>
            <person name="Xin Y.-H."/>
        </authorList>
    </citation>
    <scope>NUCLEOTIDE SEQUENCE [LARGE SCALE GENOMIC DNA]</scope>
    <source>
        <strain evidence="6 7">MDT2-1-1</strain>
    </source>
</reference>
<feature type="domain" description="Calcineurin-like phosphoesterase" evidence="5">
    <location>
        <begin position="7"/>
        <end position="192"/>
    </location>
</feature>
<dbReference type="RefSeq" id="WP_301592086.1">
    <property type="nucleotide sequence ID" value="NZ_JAPFQI010000023.1"/>
</dbReference>
<keyword evidence="7" id="KW-1185">Reference proteome</keyword>
<evidence type="ECO:0000313" key="6">
    <source>
        <dbReference type="EMBL" id="MCW8087879.1"/>
    </source>
</evidence>
<evidence type="ECO:0000256" key="3">
    <source>
        <dbReference type="ARBA" id="ARBA00023004"/>
    </source>
</evidence>
<evidence type="ECO:0000259" key="5">
    <source>
        <dbReference type="Pfam" id="PF00149"/>
    </source>
</evidence>
<protein>
    <submittedName>
        <fullName evidence="6">Metallophosphoesterase</fullName>
    </submittedName>
</protein>
<dbReference type="InterPro" id="IPR050884">
    <property type="entry name" value="CNP_phosphodiesterase-III"/>
</dbReference>
<name>A0ABT3P2A1_9PROT</name>
<keyword evidence="2" id="KW-0378">Hydrolase</keyword>
<comment type="similarity">
    <text evidence="4">Belongs to the cyclic nucleotide phosphodiesterase class-III family.</text>
</comment>
<dbReference type="SUPFAM" id="SSF56300">
    <property type="entry name" value="Metallo-dependent phosphatases"/>
    <property type="match status" value="1"/>
</dbReference>
<evidence type="ECO:0000313" key="7">
    <source>
        <dbReference type="Proteomes" id="UP001526430"/>
    </source>
</evidence>
<dbReference type="EMBL" id="JAPFQI010000023">
    <property type="protein sequence ID" value="MCW8087879.1"/>
    <property type="molecule type" value="Genomic_DNA"/>
</dbReference>
<sequence>MRRVMILLHLSDFHIGTPKGGRERLGAVLDSLVALHGPGSVWPAALAVATGDIGHDDYENTYPWLRDRFAALPFPVVPLIGNHDDRDAFRRHFGGAGFVQEARDTPAGRLLTLDTHTPGEAGGTLCRARLDWLARELGKSEGPVILALHHPPMRVGIPGFDAIGLRDAPALLEVVRPHRGRIRAMLHGHVHRDIAGTWHGIPSFGVRGTASSFALDFRPGQRLRPTGEAPGYAVLRLEGEEVLRHGFAVPESGPGAD</sequence>
<dbReference type="InterPro" id="IPR029052">
    <property type="entry name" value="Metallo-depent_PP-like"/>
</dbReference>
<accession>A0ABT3P2A1</accession>
<dbReference type="PANTHER" id="PTHR42988:SF2">
    <property type="entry name" value="CYCLIC NUCLEOTIDE PHOSPHODIESTERASE CBUA0032-RELATED"/>
    <property type="match status" value="1"/>
</dbReference>
<proteinExistence type="inferred from homology"/>
<dbReference type="Pfam" id="PF00149">
    <property type="entry name" value="Metallophos"/>
    <property type="match status" value="1"/>
</dbReference>
<evidence type="ECO:0000256" key="1">
    <source>
        <dbReference type="ARBA" id="ARBA00022723"/>
    </source>
</evidence>
<dbReference type="PANTHER" id="PTHR42988">
    <property type="entry name" value="PHOSPHOHYDROLASE"/>
    <property type="match status" value="1"/>
</dbReference>
<dbReference type="InterPro" id="IPR004843">
    <property type="entry name" value="Calcineurin-like_PHP"/>
</dbReference>
<dbReference type="Proteomes" id="UP001526430">
    <property type="component" value="Unassembled WGS sequence"/>
</dbReference>
<keyword evidence="1" id="KW-0479">Metal-binding</keyword>
<dbReference type="Gene3D" id="3.60.21.10">
    <property type="match status" value="1"/>
</dbReference>
<keyword evidence="3" id="KW-0408">Iron</keyword>
<gene>
    <name evidence="6" type="ORF">OF850_19945</name>
</gene>
<evidence type="ECO:0000256" key="2">
    <source>
        <dbReference type="ARBA" id="ARBA00022801"/>
    </source>
</evidence>
<comment type="caution">
    <text evidence="6">The sequence shown here is derived from an EMBL/GenBank/DDBJ whole genome shotgun (WGS) entry which is preliminary data.</text>
</comment>
<organism evidence="6 7">
    <name type="scientific">Sabulicella glaciei</name>
    <dbReference type="NCBI Taxonomy" id="2984948"/>
    <lineage>
        <taxon>Bacteria</taxon>
        <taxon>Pseudomonadati</taxon>
        <taxon>Pseudomonadota</taxon>
        <taxon>Alphaproteobacteria</taxon>
        <taxon>Acetobacterales</taxon>
        <taxon>Acetobacteraceae</taxon>
        <taxon>Sabulicella</taxon>
    </lineage>
</organism>
<evidence type="ECO:0000256" key="4">
    <source>
        <dbReference type="ARBA" id="ARBA00025742"/>
    </source>
</evidence>